<evidence type="ECO:0000256" key="1">
    <source>
        <dbReference type="ARBA" id="ARBA00006817"/>
    </source>
</evidence>
<dbReference type="CDD" id="cd08899">
    <property type="entry name" value="SRPBCC_CalC_Aha1-like_6"/>
    <property type="match status" value="1"/>
</dbReference>
<reference evidence="3" key="1">
    <citation type="submission" date="2022-12" db="EMBL/GenBank/DDBJ databases">
        <title>New Phytohabitans aurantiacus sp. RD004123 nov., an actinomycete isolated from soil.</title>
        <authorList>
            <person name="Triningsih D.W."/>
            <person name="Harunari E."/>
            <person name="Igarashi Y."/>
        </authorList>
    </citation>
    <scope>NUCLEOTIDE SEQUENCE</scope>
    <source>
        <strain evidence="3">RD004123</strain>
    </source>
</reference>
<evidence type="ECO:0000313" key="3">
    <source>
        <dbReference type="EMBL" id="GLI01648.1"/>
    </source>
</evidence>
<dbReference type="RefSeq" id="WP_281902840.1">
    <property type="nucleotide sequence ID" value="NZ_BSDI01000047.1"/>
</dbReference>
<dbReference type="Proteomes" id="UP001144280">
    <property type="component" value="Unassembled WGS sequence"/>
</dbReference>
<keyword evidence="4" id="KW-1185">Reference proteome</keyword>
<protein>
    <submittedName>
        <fullName evidence="3">Activator of HSP90 ATPase</fullName>
    </submittedName>
</protein>
<gene>
    <name evidence="3" type="ORF">Pa4123_69240</name>
</gene>
<dbReference type="InterPro" id="IPR013538">
    <property type="entry name" value="ASHA1/2-like_C"/>
</dbReference>
<dbReference type="InterPro" id="IPR023393">
    <property type="entry name" value="START-like_dom_sf"/>
</dbReference>
<comment type="caution">
    <text evidence="3">The sequence shown here is derived from an EMBL/GenBank/DDBJ whole genome shotgun (WGS) entry which is preliminary data.</text>
</comment>
<dbReference type="Gene3D" id="3.30.530.20">
    <property type="match status" value="1"/>
</dbReference>
<dbReference type="SUPFAM" id="SSF55961">
    <property type="entry name" value="Bet v1-like"/>
    <property type="match status" value="1"/>
</dbReference>
<evidence type="ECO:0000259" key="2">
    <source>
        <dbReference type="Pfam" id="PF08327"/>
    </source>
</evidence>
<evidence type="ECO:0000313" key="4">
    <source>
        <dbReference type="Proteomes" id="UP001144280"/>
    </source>
</evidence>
<sequence>MKDILDELAAVQRGLGRAAIPAGDAATVTLKRSYPADIEDVWDAITDPERLNRWFMPVTGELKVGGRYQLVGNAGGEILHCEPPRHLKVTWVYGENPKPTDVSEVTVRLSPEAGGATTAFELVHAAVVDPKMDEEYGPGAVGVGWDLALLGIALYLSGGGLTPEERAAFDASPEGREFATRSSEAWGTAMLDSGWDPEDTARRVANTTAFYVPPQAP</sequence>
<proteinExistence type="inferred from homology"/>
<accession>A0ABQ5R5L6</accession>
<comment type="similarity">
    <text evidence="1">Belongs to the AHA1 family.</text>
</comment>
<name>A0ABQ5R5L6_9ACTN</name>
<dbReference type="EMBL" id="BSDI01000047">
    <property type="protein sequence ID" value="GLI01648.1"/>
    <property type="molecule type" value="Genomic_DNA"/>
</dbReference>
<organism evidence="3 4">
    <name type="scientific">Phytohabitans aurantiacus</name>
    <dbReference type="NCBI Taxonomy" id="3016789"/>
    <lineage>
        <taxon>Bacteria</taxon>
        <taxon>Bacillati</taxon>
        <taxon>Actinomycetota</taxon>
        <taxon>Actinomycetes</taxon>
        <taxon>Micromonosporales</taxon>
        <taxon>Micromonosporaceae</taxon>
    </lineage>
</organism>
<feature type="domain" description="Activator of Hsp90 ATPase homologue 1/2-like C-terminal" evidence="2">
    <location>
        <begin position="36"/>
        <end position="155"/>
    </location>
</feature>
<dbReference type="Pfam" id="PF08327">
    <property type="entry name" value="AHSA1"/>
    <property type="match status" value="1"/>
</dbReference>